<reference evidence="3 4" key="1">
    <citation type="submission" date="2018-08" db="EMBL/GenBank/DDBJ databases">
        <title>Comparative analysis of Burkholderia isolates from Puerto Rico.</title>
        <authorList>
            <person name="Hall C."/>
            <person name="Sahl J."/>
            <person name="Wagner D."/>
        </authorList>
    </citation>
    <scope>NUCLEOTIDE SEQUENCE [LARGE SCALE GENOMIC DNA]</scope>
    <source>
        <strain evidence="3 4">Bp9001</strain>
    </source>
</reference>
<gene>
    <name evidence="3" type="ORF">DF037_35595</name>
</gene>
<dbReference type="RefSeq" id="WP_082138775.1">
    <property type="nucleotide sequence ID" value="NZ_CP102468.1"/>
</dbReference>
<sequence>MQTVFRHMLSGWISAAVLLFVGENSYACDGSGNLPGQNFDLMFEQNAATVSEEQAKKLEDWVSKMLLQFPIREGVGVSGVAEPVETDPEELSARRAESARQLLVHLGLNKERYAVHSYVYERMSVQDDENAKRAEITLLPGCPDNCCVNK</sequence>
<dbReference type="InterPro" id="IPR036737">
    <property type="entry name" value="OmpA-like_sf"/>
</dbReference>
<evidence type="ECO:0000256" key="1">
    <source>
        <dbReference type="PROSITE-ProRule" id="PRU00473"/>
    </source>
</evidence>
<protein>
    <recommendedName>
        <fullName evidence="2">OmpA-like domain-containing protein</fullName>
    </recommendedName>
</protein>
<dbReference type="InterPro" id="IPR006665">
    <property type="entry name" value="OmpA-like"/>
</dbReference>
<organism evidence="3 4">
    <name type="scientific">Burkholderia contaminans</name>
    <dbReference type="NCBI Taxonomy" id="488447"/>
    <lineage>
        <taxon>Bacteria</taxon>
        <taxon>Pseudomonadati</taxon>
        <taxon>Pseudomonadota</taxon>
        <taxon>Betaproteobacteria</taxon>
        <taxon>Burkholderiales</taxon>
        <taxon>Burkholderiaceae</taxon>
        <taxon>Burkholderia</taxon>
        <taxon>Burkholderia cepacia complex</taxon>
    </lineage>
</organism>
<dbReference type="Pfam" id="PF00691">
    <property type="entry name" value="OmpA"/>
    <property type="match status" value="1"/>
</dbReference>
<name>A0A3N8Q396_9BURK</name>
<evidence type="ECO:0000313" key="4">
    <source>
        <dbReference type="Proteomes" id="UP000269271"/>
    </source>
</evidence>
<feature type="domain" description="OmpA-like" evidence="2">
    <location>
        <begin position="30"/>
        <end position="150"/>
    </location>
</feature>
<evidence type="ECO:0000259" key="2">
    <source>
        <dbReference type="PROSITE" id="PS51123"/>
    </source>
</evidence>
<proteinExistence type="predicted"/>
<keyword evidence="1" id="KW-0472">Membrane</keyword>
<dbReference type="Gene3D" id="3.30.1330.60">
    <property type="entry name" value="OmpA-like domain"/>
    <property type="match status" value="1"/>
</dbReference>
<dbReference type="SUPFAM" id="SSF103088">
    <property type="entry name" value="OmpA-like"/>
    <property type="match status" value="1"/>
</dbReference>
<dbReference type="PROSITE" id="PS51123">
    <property type="entry name" value="OMPA_2"/>
    <property type="match status" value="1"/>
</dbReference>
<dbReference type="AlphaFoldDB" id="A0A3N8Q396"/>
<accession>A0A3N8Q396</accession>
<comment type="caution">
    <text evidence="3">The sequence shown here is derived from an EMBL/GenBank/DDBJ whole genome shotgun (WGS) entry which is preliminary data.</text>
</comment>
<dbReference type="Proteomes" id="UP000269271">
    <property type="component" value="Unassembled WGS sequence"/>
</dbReference>
<dbReference type="GO" id="GO:0016020">
    <property type="term" value="C:membrane"/>
    <property type="evidence" value="ECO:0007669"/>
    <property type="project" value="UniProtKB-UniRule"/>
</dbReference>
<evidence type="ECO:0000313" key="3">
    <source>
        <dbReference type="EMBL" id="RQT17640.1"/>
    </source>
</evidence>
<dbReference type="EMBL" id="QTQX01000034">
    <property type="protein sequence ID" value="RQT17640.1"/>
    <property type="molecule type" value="Genomic_DNA"/>
</dbReference>